<evidence type="ECO:0000256" key="3">
    <source>
        <dbReference type="SAM" id="SignalP"/>
    </source>
</evidence>
<dbReference type="EMBL" id="JBIUZV010000001">
    <property type="protein sequence ID" value="MFJ3044728.1"/>
    <property type="molecule type" value="Genomic_DNA"/>
</dbReference>
<dbReference type="PANTHER" id="PTHR30290:SF38">
    <property type="entry name" value="D,D-DIPEPTIDE-BINDING PERIPLASMIC PROTEIN DDPA-RELATED"/>
    <property type="match status" value="1"/>
</dbReference>
<dbReference type="Gene3D" id="3.90.76.10">
    <property type="entry name" value="Dipeptide-binding Protein, Domain 1"/>
    <property type="match status" value="1"/>
</dbReference>
<evidence type="ECO:0000313" key="5">
    <source>
        <dbReference type="EMBL" id="MFJ3044728.1"/>
    </source>
</evidence>
<evidence type="ECO:0000256" key="1">
    <source>
        <dbReference type="ARBA" id="ARBA00005695"/>
    </source>
</evidence>
<dbReference type="RefSeq" id="WP_050469466.1">
    <property type="nucleotide sequence ID" value="NZ_JBIUZV010000001.1"/>
</dbReference>
<keyword evidence="2 3" id="KW-0732">Signal</keyword>
<evidence type="ECO:0000256" key="2">
    <source>
        <dbReference type="ARBA" id="ARBA00022729"/>
    </source>
</evidence>
<feature type="signal peptide" evidence="3">
    <location>
        <begin position="1"/>
        <end position="20"/>
    </location>
</feature>
<dbReference type="InterPro" id="IPR030678">
    <property type="entry name" value="Peptide/Ni-bd"/>
</dbReference>
<dbReference type="Gene3D" id="3.40.190.10">
    <property type="entry name" value="Periplasmic binding protein-like II"/>
    <property type="match status" value="1"/>
</dbReference>
<name>A0ABW8ETE2_9BURK</name>
<sequence length="520" mass="57512">MLSFVTAIAGSLLLYCAAQAQTLVAVMQSPLRVLDPMITTAHITADHGYMIYDTLLAIDAQNKIQPQMLEKWQVSADGKTYTFTLRPGLKWHNGKRVNAEDCVASIKRWAEKDQTGQVMMGLATEVKVLDENTFSMSFKLATDIALRALSRTGSAPAFMMPKSIAETPSSQAITEFIGSGPFKFVAAEFKPGVKAVYVKNGDYVPRKEPASGSAGGKVVNLERVEWVTMPDAMTAVNALVKKEIDFYEAVPYDLVPMLKNQAAIKVDTISKVGFQYIYRFNFLYPPFNNRALRQAAMYAVSQDDVLKAIVGKTGLYKKCASVFGCGMPYESSYGMDILGKPNLDKARQLLKEGNYDGTPVVIMNPTDFPDLAVPPVVIAQALRKVGFKVDLQAMDWQTLLTRRASQEPPAKGGWNILATFNLVSDSQNPITNYQMGANGRKAWPGWPDFPRVEEIRKEFAETADPEKLKKLAEEAQHIAIDEGIVVPLGQALRPTAYRTSLQGILDAPLPFFWNIKKNEK</sequence>
<accession>A0ABW8ETE2</accession>
<proteinExistence type="inferred from homology"/>
<keyword evidence="6" id="KW-1185">Reference proteome</keyword>
<dbReference type="CDD" id="cd08502">
    <property type="entry name" value="PBP2_NikA_DppA_OppA_like_16"/>
    <property type="match status" value="1"/>
</dbReference>
<feature type="domain" description="Solute-binding protein family 5" evidence="4">
    <location>
        <begin position="63"/>
        <end position="408"/>
    </location>
</feature>
<dbReference type="PIRSF" id="PIRSF002741">
    <property type="entry name" value="MppA"/>
    <property type="match status" value="1"/>
</dbReference>
<comment type="similarity">
    <text evidence="1">Belongs to the bacterial solute-binding protein 5 family.</text>
</comment>
<reference evidence="5 6" key="1">
    <citation type="submission" date="2024-10" db="EMBL/GenBank/DDBJ databases">
        <title>The Natural Products Discovery Center: Release of the First 8490 Sequenced Strains for Exploring Actinobacteria Biosynthetic Diversity.</title>
        <authorList>
            <person name="Kalkreuter E."/>
            <person name="Kautsar S.A."/>
            <person name="Yang D."/>
            <person name="Bader C.D."/>
            <person name="Teijaro C.N."/>
            <person name="Fluegel L."/>
            <person name="Davis C.M."/>
            <person name="Simpson J.R."/>
            <person name="Lauterbach L."/>
            <person name="Steele A.D."/>
            <person name="Gui C."/>
            <person name="Meng S."/>
            <person name="Li G."/>
            <person name="Viehrig K."/>
            <person name="Ye F."/>
            <person name="Su P."/>
            <person name="Kiefer A.F."/>
            <person name="Nichols A."/>
            <person name="Cepeda A.J."/>
            <person name="Yan W."/>
            <person name="Fan B."/>
            <person name="Jiang Y."/>
            <person name="Adhikari A."/>
            <person name="Zheng C.-J."/>
            <person name="Schuster L."/>
            <person name="Cowan T.M."/>
            <person name="Smanski M.J."/>
            <person name="Chevrette M.G."/>
            <person name="De Carvalho L.P.S."/>
            <person name="Shen B."/>
        </authorList>
    </citation>
    <scope>NUCLEOTIDE SEQUENCE [LARGE SCALE GENOMIC DNA]</scope>
    <source>
        <strain evidence="5 6">NPDC087045</strain>
    </source>
</reference>
<evidence type="ECO:0000313" key="6">
    <source>
        <dbReference type="Proteomes" id="UP001617427"/>
    </source>
</evidence>
<dbReference type="InterPro" id="IPR000914">
    <property type="entry name" value="SBP_5_dom"/>
</dbReference>
<gene>
    <name evidence="5" type="ORF">ACIPEN_02750</name>
</gene>
<dbReference type="InterPro" id="IPR039424">
    <property type="entry name" value="SBP_5"/>
</dbReference>
<dbReference type="Gene3D" id="3.10.105.10">
    <property type="entry name" value="Dipeptide-binding Protein, Domain 3"/>
    <property type="match status" value="1"/>
</dbReference>
<dbReference type="SUPFAM" id="SSF53850">
    <property type="entry name" value="Periplasmic binding protein-like II"/>
    <property type="match status" value="1"/>
</dbReference>
<dbReference type="Proteomes" id="UP001617427">
    <property type="component" value="Unassembled WGS sequence"/>
</dbReference>
<feature type="chain" id="PRO_5046245265" evidence="3">
    <location>
        <begin position="21"/>
        <end position="520"/>
    </location>
</feature>
<protein>
    <submittedName>
        <fullName evidence="5">ABC transporter substrate-binding protein</fullName>
    </submittedName>
</protein>
<dbReference type="PANTHER" id="PTHR30290">
    <property type="entry name" value="PERIPLASMIC BINDING COMPONENT OF ABC TRANSPORTER"/>
    <property type="match status" value="1"/>
</dbReference>
<evidence type="ECO:0000259" key="4">
    <source>
        <dbReference type="Pfam" id="PF00496"/>
    </source>
</evidence>
<organism evidence="5 6">
    <name type="scientific">Herbaspirillum chlorophenolicum</name>
    <dbReference type="NCBI Taxonomy" id="211589"/>
    <lineage>
        <taxon>Bacteria</taxon>
        <taxon>Pseudomonadati</taxon>
        <taxon>Pseudomonadota</taxon>
        <taxon>Betaproteobacteria</taxon>
        <taxon>Burkholderiales</taxon>
        <taxon>Oxalobacteraceae</taxon>
        <taxon>Herbaspirillum</taxon>
    </lineage>
</organism>
<comment type="caution">
    <text evidence="5">The sequence shown here is derived from an EMBL/GenBank/DDBJ whole genome shotgun (WGS) entry which is preliminary data.</text>
</comment>
<dbReference type="Pfam" id="PF00496">
    <property type="entry name" value="SBP_bac_5"/>
    <property type="match status" value="1"/>
</dbReference>